<reference evidence="2 3" key="1">
    <citation type="submission" date="2014-02" db="EMBL/GenBank/DDBJ databases">
        <title>The genome sequence of Colletotrichum simmondsii CBS122122.</title>
        <authorList>
            <person name="Baroncelli R."/>
            <person name="Thon M.R."/>
        </authorList>
    </citation>
    <scope>NUCLEOTIDE SEQUENCE [LARGE SCALE GENOMIC DNA]</scope>
    <source>
        <strain evidence="2 3">CBS122122</strain>
    </source>
</reference>
<evidence type="ECO:0000256" key="1">
    <source>
        <dbReference type="SAM" id="MobiDB-lite"/>
    </source>
</evidence>
<dbReference type="AlphaFoldDB" id="A0A135SIG5"/>
<dbReference type="OrthoDB" id="4851861at2759"/>
<dbReference type="EMBL" id="JFBX01000555">
    <property type="protein sequence ID" value="KXH35710.1"/>
    <property type="molecule type" value="Genomic_DNA"/>
</dbReference>
<feature type="compositionally biased region" description="Polar residues" evidence="1">
    <location>
        <begin position="365"/>
        <end position="380"/>
    </location>
</feature>
<feature type="compositionally biased region" description="Acidic residues" evidence="1">
    <location>
        <begin position="348"/>
        <end position="364"/>
    </location>
</feature>
<organism evidence="2 3">
    <name type="scientific">Colletotrichum simmondsii</name>
    <dbReference type="NCBI Taxonomy" id="703756"/>
    <lineage>
        <taxon>Eukaryota</taxon>
        <taxon>Fungi</taxon>
        <taxon>Dikarya</taxon>
        <taxon>Ascomycota</taxon>
        <taxon>Pezizomycotina</taxon>
        <taxon>Sordariomycetes</taxon>
        <taxon>Hypocreomycetidae</taxon>
        <taxon>Glomerellales</taxon>
        <taxon>Glomerellaceae</taxon>
        <taxon>Colletotrichum</taxon>
        <taxon>Colletotrichum acutatum species complex</taxon>
    </lineage>
</organism>
<accession>A0A135SIG5</accession>
<feature type="region of interest" description="Disordered" evidence="1">
    <location>
        <begin position="347"/>
        <end position="380"/>
    </location>
</feature>
<dbReference type="Proteomes" id="UP000070328">
    <property type="component" value="Unassembled WGS sequence"/>
</dbReference>
<comment type="caution">
    <text evidence="2">The sequence shown here is derived from an EMBL/GenBank/DDBJ whole genome shotgun (WGS) entry which is preliminary data.</text>
</comment>
<feature type="compositionally biased region" description="Low complexity" evidence="1">
    <location>
        <begin position="538"/>
        <end position="549"/>
    </location>
</feature>
<keyword evidence="3" id="KW-1185">Reference proteome</keyword>
<evidence type="ECO:0000313" key="2">
    <source>
        <dbReference type="EMBL" id="KXH35710.1"/>
    </source>
</evidence>
<evidence type="ECO:0000313" key="3">
    <source>
        <dbReference type="Proteomes" id="UP000070328"/>
    </source>
</evidence>
<feature type="compositionally biased region" description="Low complexity" evidence="1">
    <location>
        <begin position="203"/>
        <end position="222"/>
    </location>
</feature>
<sequence length="586" mass="64822">MSPKTEDRLENLDLYPASYFMPIRHGGQRPVKVAGYTLRAVAETCRSEERYNAARESLMSIIHIFHEEIEMLRIAESPATRPAELRYLSGWEDAYQTVIGVLNYCIVKPASQSSPNARPETPQQLDRPLHPLRVKKSAEMYACRPLLSLESLGQAPDDVKGKGSMTPDAIDIRQEESAARWLEFIVGDEYRLPNKHSSPDVPSTETNSSSVSTPSTTSSGSSAQNLLSFPSSQDTERFALAEENQLIPGASQLIRGIDTIQILLHYERQCRISEHKIAAELIKSSVLRQAIFQDRIGRVPRSEGANSSRKEDAEDSINDPFFVQTMYEKAVGQVKSLFRRWGGTAWQDDTETETDTETDTDTDLQEASTQAVEERTGSTSESLMGEYGYLESSLACLNPESNLSFLMVPDPSYQLKHQGTEACVPDVQAPMYQTLFMRSPDLTPKSGGSCDASNLLSSSEYCPLPSQSDLTVEANSPEDAWNLLSSSQDSLANIEQVHASRGREQLNLRKSPFLGYYGSHYPKKDLGEASHRAPLGASRMSRSGSSRTSTEPDCPASSTGHPLPSEPWTVVCQCKGCQERASRDQV</sequence>
<feature type="region of interest" description="Disordered" evidence="1">
    <location>
        <begin position="525"/>
        <end position="568"/>
    </location>
</feature>
<feature type="region of interest" description="Disordered" evidence="1">
    <location>
        <begin position="193"/>
        <end position="228"/>
    </location>
</feature>
<name>A0A135SIG5_9PEZI</name>
<protein>
    <submittedName>
        <fullName evidence="2">Uncharacterized protein</fullName>
    </submittedName>
</protein>
<proteinExistence type="predicted"/>
<gene>
    <name evidence="2" type="ORF">CSIM01_05104</name>
</gene>